<accession>A0ACC2J0V4</accession>
<evidence type="ECO:0000313" key="2">
    <source>
        <dbReference type="Proteomes" id="UP001153334"/>
    </source>
</evidence>
<dbReference type="Proteomes" id="UP001153334">
    <property type="component" value="Unassembled WGS sequence"/>
</dbReference>
<name>A0ACC2J0V4_9PEZI</name>
<comment type="caution">
    <text evidence="1">The sequence shown here is derived from an EMBL/GenBank/DDBJ whole genome shotgun (WGS) entry which is preliminary data.</text>
</comment>
<sequence length="538" mass="58276">MSQGYAICWWLKALRGARLAQLQFDLGVQHSLTAFLQRSRTFDLFAIAALIALAVSVADGPLLQQATTTTSKAVTSNNNTVTVYVSPEKLPSNFSQWGASSGSTDLGYILQPVFANVSKAYAARDVITLPNSGCEDNSTCTISMLGPGFDVACNESDLPYDFHNLGSADPNHSNYTTFLVDFQFGGYEVLSEYSMVNFTAVYKPDASCVGSFTVKQCVMRLATVKYPVTIRNNTSVLQKWEPSMNQTIEIIQFNSSTGYDDVFTGATGDFQSMLGGIVSVADSLYSSSANLRQVQMINSPYLANVSGQAASNYLTSDSSTYGNCSMTWEDPSVDIVNTIQELMFRSAIANSIANVSYATPQRLPATSTKTVIAYVTHYQYLGIALVIMALELGIIFFLLSGWQALGRDVSLDTFEISKALGAPVLQEAGSNSTVDEILKVAGKKNLRYGELIGKDAGETKATSAVPLLSPSHLSINAATPWLPSGTYELLPQGKITPEMYNATDSGDEYYGSLPTISPQLRFGEIIQVRPARPNVQYY</sequence>
<evidence type="ECO:0000313" key="1">
    <source>
        <dbReference type="EMBL" id="KAJ8121013.1"/>
    </source>
</evidence>
<protein>
    <submittedName>
        <fullName evidence="1">Uncharacterized protein</fullName>
    </submittedName>
</protein>
<organism evidence="1 2">
    <name type="scientific">Nemania bipapillata</name>
    <dbReference type="NCBI Taxonomy" id="110536"/>
    <lineage>
        <taxon>Eukaryota</taxon>
        <taxon>Fungi</taxon>
        <taxon>Dikarya</taxon>
        <taxon>Ascomycota</taxon>
        <taxon>Pezizomycotina</taxon>
        <taxon>Sordariomycetes</taxon>
        <taxon>Xylariomycetidae</taxon>
        <taxon>Xylariales</taxon>
        <taxon>Xylariaceae</taxon>
        <taxon>Nemania</taxon>
    </lineage>
</organism>
<keyword evidence="2" id="KW-1185">Reference proteome</keyword>
<reference evidence="1" key="1">
    <citation type="submission" date="2022-11" db="EMBL/GenBank/DDBJ databases">
        <title>Genome Sequence of Nemania bipapillata.</title>
        <authorList>
            <person name="Buettner E."/>
        </authorList>
    </citation>
    <scope>NUCLEOTIDE SEQUENCE</scope>
    <source>
        <strain evidence="1">CP14</strain>
    </source>
</reference>
<dbReference type="EMBL" id="JAPESX010000496">
    <property type="protein sequence ID" value="KAJ8121013.1"/>
    <property type="molecule type" value="Genomic_DNA"/>
</dbReference>
<gene>
    <name evidence="1" type="ORF">ONZ43_g2429</name>
</gene>
<proteinExistence type="predicted"/>